<dbReference type="EMBL" id="CP040442">
    <property type="protein sequence ID" value="QOW09879.1"/>
    <property type="molecule type" value="Genomic_DNA"/>
</dbReference>
<name>A0A7M2Y7S9_9FLAO</name>
<evidence type="ECO:0000313" key="1">
    <source>
        <dbReference type="EMBL" id="QOW09879.1"/>
    </source>
</evidence>
<reference evidence="1 2" key="1">
    <citation type="submission" date="2019-05" db="EMBL/GenBank/DDBJ databases">
        <title>Chryseobacterium sp. isolated from King George Island, maritime Antarctica.</title>
        <authorList>
            <person name="Peng X."/>
        </authorList>
    </citation>
    <scope>NUCLEOTIDE SEQUENCE [LARGE SCALE GENOMIC DNA]</scope>
    <source>
        <strain evidence="1 2">7-3A</strain>
    </source>
</reference>
<dbReference type="RefSeq" id="WP_193813096.1">
    <property type="nucleotide sequence ID" value="NZ_CP040442.1"/>
</dbReference>
<accession>A0A7M2Y7S9</accession>
<evidence type="ECO:0000313" key="2">
    <source>
        <dbReference type="Proteomes" id="UP000594195"/>
    </source>
</evidence>
<keyword evidence="2" id="KW-1185">Reference proteome</keyword>
<dbReference type="KEGG" id="kfa:Q73A0000_05630"/>
<protein>
    <submittedName>
        <fullName evidence="1">Uncharacterized protein</fullName>
    </submittedName>
</protein>
<dbReference type="Proteomes" id="UP000594195">
    <property type="component" value="Chromosome"/>
</dbReference>
<proteinExistence type="predicted"/>
<organism evidence="1 2">
    <name type="scientific">Kaistella flava</name>
    <name type="common">ex Peng et al. 2021</name>
    <dbReference type="NCBI Taxonomy" id="2038776"/>
    <lineage>
        <taxon>Bacteria</taxon>
        <taxon>Pseudomonadati</taxon>
        <taxon>Bacteroidota</taxon>
        <taxon>Flavobacteriia</taxon>
        <taxon>Flavobacteriales</taxon>
        <taxon>Weeksellaceae</taxon>
        <taxon>Chryseobacterium group</taxon>
        <taxon>Kaistella</taxon>
    </lineage>
</organism>
<sequence length="126" mass="15245">MDFKYIESNFNKNYIFIGYFKCDDLNIRVESTADKSDFKHFMKLGNPEEITFFSSQKFYLNTNSNAKLFVKEGIYYIERLATERKLLGMNYPRRNTIYEVTFTNNELVLRNLTTKEYCEKYEIINW</sequence>
<gene>
    <name evidence="1" type="ORF">Q73A0000_05630</name>
</gene>
<dbReference type="AlphaFoldDB" id="A0A7M2Y7S9"/>